<dbReference type="CDD" id="cd02440">
    <property type="entry name" value="AdoMet_MTases"/>
    <property type="match status" value="1"/>
</dbReference>
<dbReference type="Pfam" id="PF08100">
    <property type="entry name" value="Dimerisation"/>
    <property type="match status" value="1"/>
</dbReference>
<evidence type="ECO:0000259" key="4">
    <source>
        <dbReference type="Pfam" id="PF00891"/>
    </source>
</evidence>
<name>A0AAW0B614_9AGAR</name>
<dbReference type="EMBL" id="JAYKXP010000173">
    <property type="protein sequence ID" value="KAK7021282.1"/>
    <property type="molecule type" value="Genomic_DNA"/>
</dbReference>
<evidence type="ECO:0000256" key="2">
    <source>
        <dbReference type="ARBA" id="ARBA00022679"/>
    </source>
</evidence>
<feature type="domain" description="O-methyltransferase dimerisation" evidence="5">
    <location>
        <begin position="84"/>
        <end position="161"/>
    </location>
</feature>
<evidence type="ECO:0000256" key="3">
    <source>
        <dbReference type="ARBA" id="ARBA00022691"/>
    </source>
</evidence>
<dbReference type="PANTHER" id="PTHR43712:SF2">
    <property type="entry name" value="O-METHYLTRANSFERASE CICE"/>
    <property type="match status" value="1"/>
</dbReference>
<dbReference type="InterPro" id="IPR036388">
    <property type="entry name" value="WH-like_DNA-bd_sf"/>
</dbReference>
<dbReference type="Gene3D" id="3.40.50.150">
    <property type="entry name" value="Vaccinia Virus protein VP39"/>
    <property type="match status" value="1"/>
</dbReference>
<evidence type="ECO:0000313" key="7">
    <source>
        <dbReference type="Proteomes" id="UP001383192"/>
    </source>
</evidence>
<evidence type="ECO:0000259" key="5">
    <source>
        <dbReference type="Pfam" id="PF08100"/>
    </source>
</evidence>
<evidence type="ECO:0000256" key="1">
    <source>
        <dbReference type="ARBA" id="ARBA00022603"/>
    </source>
</evidence>
<dbReference type="PANTHER" id="PTHR43712">
    <property type="entry name" value="PUTATIVE (AFU_ORTHOLOGUE AFUA_4G14580)-RELATED"/>
    <property type="match status" value="1"/>
</dbReference>
<dbReference type="GO" id="GO:0008171">
    <property type="term" value="F:O-methyltransferase activity"/>
    <property type="evidence" value="ECO:0007669"/>
    <property type="project" value="InterPro"/>
</dbReference>
<dbReference type="GO" id="GO:0046983">
    <property type="term" value="F:protein dimerization activity"/>
    <property type="evidence" value="ECO:0007669"/>
    <property type="project" value="InterPro"/>
</dbReference>
<protein>
    <recommendedName>
        <fullName evidence="8">S-adenosyl-L-methionine-dependent methyltransferase</fullName>
    </recommendedName>
</protein>
<reference evidence="6 7" key="1">
    <citation type="submission" date="2024-01" db="EMBL/GenBank/DDBJ databases">
        <title>A draft genome for a cacao thread blight-causing isolate of Paramarasmius palmivorus.</title>
        <authorList>
            <person name="Baruah I.K."/>
            <person name="Bukari Y."/>
            <person name="Amoako-Attah I."/>
            <person name="Meinhardt L.W."/>
            <person name="Bailey B.A."/>
            <person name="Cohen S.P."/>
        </authorList>
    </citation>
    <scope>NUCLEOTIDE SEQUENCE [LARGE SCALE GENOMIC DNA]</scope>
    <source>
        <strain evidence="6 7">GH-12</strain>
    </source>
</reference>
<comment type="caution">
    <text evidence="6">The sequence shown here is derived from an EMBL/GenBank/DDBJ whole genome shotgun (WGS) entry which is preliminary data.</text>
</comment>
<proteinExistence type="predicted"/>
<evidence type="ECO:0008006" key="8">
    <source>
        <dbReference type="Google" id="ProtNLM"/>
    </source>
</evidence>
<sequence length="437" mass="48973">MEANHLTALTSLIDSSIQEIISTYASVGQIVPTLDSVEPVLFDSLTINDVPERLTRAIQLVEAACTRLIYSVARPGTVLLSKAKSHMEIACLNTVIYARIPDLLVDRPEGMHVSQLSELSEFTAGLDKLERVMRFLASKHIFRQVKPGVYSHNRLSMKLLSKESISDAITVAEDCLPASAQFRKMLTTPEGYTETAFHRATGCDLFEYYGLPENKEKEERFQRSMLAWDEIYGIGYLGKVYPWAAQPTGTTLCDVGGGNGHVTMGIIKSHPHLKLVIQDRPAVVQIAREFWATDYPEALEEGRVDFIPLDFFKDTPVEGCDVYHLKNILHDWSDVECIAILKNVRKAMKPSSRVIIQEIVIPKALNMDDPGVTPESHLPSWGPSEVNMYEYDILMMECLDAKERTLEEFVRLGSQSDLNFEKVYPAGDMGVIVFSPV</sequence>
<keyword evidence="7" id="KW-1185">Reference proteome</keyword>
<dbReference type="SUPFAM" id="SSF46785">
    <property type="entry name" value="Winged helix' DNA-binding domain"/>
    <property type="match status" value="1"/>
</dbReference>
<dbReference type="InterPro" id="IPR016461">
    <property type="entry name" value="COMT-like"/>
</dbReference>
<organism evidence="6 7">
    <name type="scientific">Paramarasmius palmivorus</name>
    <dbReference type="NCBI Taxonomy" id="297713"/>
    <lineage>
        <taxon>Eukaryota</taxon>
        <taxon>Fungi</taxon>
        <taxon>Dikarya</taxon>
        <taxon>Basidiomycota</taxon>
        <taxon>Agaricomycotina</taxon>
        <taxon>Agaricomycetes</taxon>
        <taxon>Agaricomycetidae</taxon>
        <taxon>Agaricales</taxon>
        <taxon>Marasmiineae</taxon>
        <taxon>Marasmiaceae</taxon>
        <taxon>Paramarasmius</taxon>
    </lineage>
</organism>
<dbReference type="InterPro" id="IPR012967">
    <property type="entry name" value="COMT_dimerisation"/>
</dbReference>
<dbReference type="PROSITE" id="PS51683">
    <property type="entry name" value="SAM_OMT_II"/>
    <property type="match status" value="1"/>
</dbReference>
<dbReference type="AlphaFoldDB" id="A0AAW0B614"/>
<evidence type="ECO:0000313" key="6">
    <source>
        <dbReference type="EMBL" id="KAK7021282.1"/>
    </source>
</evidence>
<keyword evidence="2" id="KW-0808">Transferase</keyword>
<keyword evidence="1" id="KW-0489">Methyltransferase</keyword>
<dbReference type="Pfam" id="PF00891">
    <property type="entry name" value="Methyltransf_2"/>
    <property type="match status" value="1"/>
</dbReference>
<gene>
    <name evidence="6" type="ORF">VNI00_017457</name>
</gene>
<feature type="domain" description="O-methyltransferase C-terminal" evidence="4">
    <location>
        <begin position="191"/>
        <end position="364"/>
    </location>
</feature>
<accession>A0AAW0B614</accession>
<keyword evidence="3" id="KW-0949">S-adenosyl-L-methionine</keyword>
<dbReference type="InterPro" id="IPR036390">
    <property type="entry name" value="WH_DNA-bd_sf"/>
</dbReference>
<dbReference type="Proteomes" id="UP001383192">
    <property type="component" value="Unassembled WGS sequence"/>
</dbReference>
<dbReference type="GO" id="GO:0032259">
    <property type="term" value="P:methylation"/>
    <property type="evidence" value="ECO:0007669"/>
    <property type="project" value="UniProtKB-KW"/>
</dbReference>
<dbReference type="InterPro" id="IPR001077">
    <property type="entry name" value="COMT_C"/>
</dbReference>
<dbReference type="SUPFAM" id="SSF53335">
    <property type="entry name" value="S-adenosyl-L-methionine-dependent methyltransferases"/>
    <property type="match status" value="1"/>
</dbReference>
<dbReference type="InterPro" id="IPR029063">
    <property type="entry name" value="SAM-dependent_MTases_sf"/>
</dbReference>
<dbReference type="Gene3D" id="1.10.10.10">
    <property type="entry name" value="Winged helix-like DNA-binding domain superfamily/Winged helix DNA-binding domain"/>
    <property type="match status" value="1"/>
</dbReference>